<gene>
    <name evidence="10" type="ORF">SAMN05421823_11481</name>
</gene>
<evidence type="ECO:0000256" key="2">
    <source>
        <dbReference type="ARBA" id="ARBA00012438"/>
    </source>
</evidence>
<dbReference type="SMART" id="SM00086">
    <property type="entry name" value="PAC"/>
    <property type="match status" value="2"/>
</dbReference>
<evidence type="ECO:0000259" key="9">
    <source>
        <dbReference type="PROSITE" id="PS50113"/>
    </source>
</evidence>
<accession>A0A1G9TQ67</accession>
<dbReference type="EC" id="2.7.13.3" evidence="2"/>
<dbReference type="SUPFAM" id="SSF55874">
    <property type="entry name" value="ATPase domain of HSP90 chaperone/DNA topoisomerase II/histidine kinase"/>
    <property type="match status" value="1"/>
</dbReference>
<dbReference type="RefSeq" id="WP_176956217.1">
    <property type="nucleotide sequence ID" value="NZ_FNFO01000014.1"/>
</dbReference>
<dbReference type="InterPro" id="IPR036097">
    <property type="entry name" value="HisK_dim/P_sf"/>
</dbReference>
<protein>
    <recommendedName>
        <fullName evidence="2">histidine kinase</fullName>
        <ecNumber evidence="2">2.7.13.3</ecNumber>
    </recommendedName>
</protein>
<comment type="catalytic activity">
    <reaction evidence="1">
        <text>ATP + protein L-histidine = ADP + protein N-phospho-L-histidine.</text>
        <dbReference type="EC" id="2.7.13.3"/>
    </reaction>
</comment>
<dbReference type="InterPro" id="IPR013655">
    <property type="entry name" value="PAS_fold_3"/>
</dbReference>
<feature type="domain" description="Histidine kinase" evidence="7">
    <location>
        <begin position="557"/>
        <end position="773"/>
    </location>
</feature>
<dbReference type="SMART" id="SM00387">
    <property type="entry name" value="HATPase_c"/>
    <property type="match status" value="1"/>
</dbReference>
<dbReference type="InterPro" id="IPR000014">
    <property type="entry name" value="PAS"/>
</dbReference>
<dbReference type="STRING" id="1075417.SAMN05421823_11481"/>
<dbReference type="Gene3D" id="3.30.450.20">
    <property type="entry name" value="PAS domain"/>
    <property type="match status" value="3"/>
</dbReference>
<dbReference type="Pfam" id="PF08447">
    <property type="entry name" value="PAS_3"/>
    <property type="match status" value="1"/>
</dbReference>
<evidence type="ECO:0000256" key="6">
    <source>
        <dbReference type="SAM" id="Coils"/>
    </source>
</evidence>
<dbReference type="Pfam" id="PF13426">
    <property type="entry name" value="PAS_9"/>
    <property type="match status" value="1"/>
</dbReference>
<dbReference type="InterPro" id="IPR036890">
    <property type="entry name" value="HATPase_C_sf"/>
</dbReference>
<dbReference type="Gene3D" id="3.30.565.10">
    <property type="entry name" value="Histidine kinase-like ATPase, C-terminal domain"/>
    <property type="match status" value="1"/>
</dbReference>
<dbReference type="InterPro" id="IPR005467">
    <property type="entry name" value="His_kinase_dom"/>
</dbReference>
<dbReference type="InterPro" id="IPR013656">
    <property type="entry name" value="PAS_4"/>
</dbReference>
<dbReference type="GO" id="GO:0000155">
    <property type="term" value="F:phosphorelay sensor kinase activity"/>
    <property type="evidence" value="ECO:0007669"/>
    <property type="project" value="InterPro"/>
</dbReference>
<dbReference type="Pfam" id="PF08448">
    <property type="entry name" value="PAS_4"/>
    <property type="match status" value="1"/>
</dbReference>
<evidence type="ECO:0000256" key="1">
    <source>
        <dbReference type="ARBA" id="ARBA00000085"/>
    </source>
</evidence>
<dbReference type="InterPro" id="IPR035965">
    <property type="entry name" value="PAS-like_dom_sf"/>
</dbReference>
<dbReference type="CDD" id="cd00082">
    <property type="entry name" value="HisKA"/>
    <property type="match status" value="1"/>
</dbReference>
<keyword evidence="4" id="KW-0808">Transferase</keyword>
<evidence type="ECO:0000259" key="8">
    <source>
        <dbReference type="PROSITE" id="PS50112"/>
    </source>
</evidence>
<dbReference type="InterPro" id="IPR003594">
    <property type="entry name" value="HATPase_dom"/>
</dbReference>
<sequence length="773" mass="88115">MILLYTSFPRELLHMLQADPALASVQFLEVTEAELMAGRAVSPSVDLLLIGEHTDNPIRLAQQVQRTDPHLSILLMSDPLSYPRVQQALQLAPGIGPSLASISSAGKAGLAAMVKTHLARTAQRRNYVRLKASLPNLSLPAYPNAERIKADFAYQAFEEAPIGILLLGKYEEILSLNPFAVGLLGTSERNLLGKTLWKLFPNATQKELRTFLQAHTATQNRQYFALDETNRYVEITLKPLPLEEKGHYRTVLMHEVTEQLEAHRRAVTSAHQLRLLTDAMPVLIGYLDREEKYRFANRAYQAWFHQDPATLLGRPVRKVVGEQAYAGVKDYIRRALAGERLDFEARMPYRDDFTKYIRTSYVPDVQAGEVVGFYTLVTDITESVLAQQQMEESAQRFRLLTESIPQMIWTAMPDGYLNYFSQQWYNYSGYDEEHSTGEGWIKAVHPEDLTNLYQRWTQALRTGAPYQVEARVKRADGMYRWQLIRALPQRNEEGTITQWMGTFTDLQDQRQAKQALQTLAEELATTNEELQAANEDLAASNQQLLHVNSDLDNFIYTASHDLKTPIANIEGLLYVLIRHLKQELPTSSRTQHITTLMQESVERFKKTIDNLNDVIKLQKEYNGEIVTVDLREVIQEVWLDLEPQRQAVGAQIEIDIADPALIRFSKKNARSVVYNLLSNSLKYRSPARVPLIRIHGKPSKQYYSLAVEDNGLGMTEVQVAKLFSMFRRFHDHIEGSGIGLYMIRKMIENVGGTIEVESQPQVGTTFRVYFPDQ</sequence>
<dbReference type="FunFam" id="3.30.450.20:FF:000099">
    <property type="entry name" value="Sensory box sensor histidine kinase"/>
    <property type="match status" value="1"/>
</dbReference>
<evidence type="ECO:0000256" key="5">
    <source>
        <dbReference type="ARBA" id="ARBA00022777"/>
    </source>
</evidence>
<dbReference type="PROSITE" id="PS50113">
    <property type="entry name" value="PAC"/>
    <property type="match status" value="1"/>
</dbReference>
<dbReference type="InterPro" id="IPR001610">
    <property type="entry name" value="PAC"/>
</dbReference>
<dbReference type="InterPro" id="IPR000700">
    <property type="entry name" value="PAS-assoc_C"/>
</dbReference>
<keyword evidence="5" id="KW-0418">Kinase</keyword>
<keyword evidence="3" id="KW-0597">Phosphoprotein</keyword>
<dbReference type="SMART" id="SM00388">
    <property type="entry name" value="HisKA"/>
    <property type="match status" value="1"/>
</dbReference>
<dbReference type="PROSITE" id="PS50112">
    <property type="entry name" value="PAS"/>
    <property type="match status" value="1"/>
</dbReference>
<dbReference type="AlphaFoldDB" id="A0A1G9TQ67"/>
<dbReference type="NCBIfam" id="TIGR00229">
    <property type="entry name" value="sensory_box"/>
    <property type="match status" value="3"/>
</dbReference>
<feature type="domain" description="PAS" evidence="8">
    <location>
        <begin position="393"/>
        <end position="463"/>
    </location>
</feature>
<dbReference type="Proteomes" id="UP000198510">
    <property type="component" value="Unassembled WGS sequence"/>
</dbReference>
<dbReference type="PRINTS" id="PR00344">
    <property type="entry name" value="BCTRLSENSOR"/>
</dbReference>
<keyword evidence="6" id="KW-0175">Coiled coil</keyword>
<dbReference type="InterPro" id="IPR052162">
    <property type="entry name" value="Sensor_kinase/Photoreceptor"/>
</dbReference>
<dbReference type="PANTHER" id="PTHR43304">
    <property type="entry name" value="PHYTOCHROME-LIKE PROTEIN CPH1"/>
    <property type="match status" value="1"/>
</dbReference>
<dbReference type="SUPFAM" id="SSF47384">
    <property type="entry name" value="Homodimeric domain of signal transducing histidine kinase"/>
    <property type="match status" value="1"/>
</dbReference>
<dbReference type="PROSITE" id="PS50109">
    <property type="entry name" value="HIS_KIN"/>
    <property type="match status" value="1"/>
</dbReference>
<dbReference type="Pfam" id="PF02518">
    <property type="entry name" value="HATPase_c"/>
    <property type="match status" value="1"/>
</dbReference>
<reference evidence="10 11" key="1">
    <citation type="submission" date="2016-10" db="EMBL/GenBank/DDBJ databases">
        <authorList>
            <person name="de Groot N.N."/>
        </authorList>
    </citation>
    <scope>NUCLEOTIDE SEQUENCE [LARGE SCALE GENOMIC DNA]</scope>
    <source>
        <strain evidence="10 11">DSM 25186</strain>
    </source>
</reference>
<evidence type="ECO:0000256" key="4">
    <source>
        <dbReference type="ARBA" id="ARBA00022679"/>
    </source>
</evidence>
<evidence type="ECO:0000259" key="7">
    <source>
        <dbReference type="PROSITE" id="PS50109"/>
    </source>
</evidence>
<dbReference type="PANTHER" id="PTHR43304:SF1">
    <property type="entry name" value="PAC DOMAIN-CONTAINING PROTEIN"/>
    <property type="match status" value="1"/>
</dbReference>
<feature type="coiled-coil region" evidence="6">
    <location>
        <begin position="506"/>
        <end position="547"/>
    </location>
</feature>
<evidence type="ECO:0000256" key="3">
    <source>
        <dbReference type="ARBA" id="ARBA00022553"/>
    </source>
</evidence>
<dbReference type="EMBL" id="FNFO01000014">
    <property type="protein sequence ID" value="SDM49688.1"/>
    <property type="molecule type" value="Genomic_DNA"/>
</dbReference>
<proteinExistence type="predicted"/>
<dbReference type="InterPro" id="IPR003661">
    <property type="entry name" value="HisK_dim/P_dom"/>
</dbReference>
<organism evidence="10 11">
    <name type="scientific">Catalinimonas alkaloidigena</name>
    <dbReference type="NCBI Taxonomy" id="1075417"/>
    <lineage>
        <taxon>Bacteria</taxon>
        <taxon>Pseudomonadati</taxon>
        <taxon>Bacteroidota</taxon>
        <taxon>Cytophagia</taxon>
        <taxon>Cytophagales</taxon>
        <taxon>Catalimonadaceae</taxon>
        <taxon>Catalinimonas</taxon>
    </lineage>
</organism>
<dbReference type="SMART" id="SM00091">
    <property type="entry name" value="PAS"/>
    <property type="match status" value="3"/>
</dbReference>
<dbReference type="SUPFAM" id="SSF55785">
    <property type="entry name" value="PYP-like sensor domain (PAS domain)"/>
    <property type="match status" value="3"/>
</dbReference>
<dbReference type="Pfam" id="PF00512">
    <property type="entry name" value="HisKA"/>
    <property type="match status" value="1"/>
</dbReference>
<feature type="domain" description="PAC" evidence="9">
    <location>
        <begin position="466"/>
        <end position="518"/>
    </location>
</feature>
<dbReference type="InterPro" id="IPR004358">
    <property type="entry name" value="Sig_transdc_His_kin-like_C"/>
</dbReference>
<dbReference type="CDD" id="cd00130">
    <property type="entry name" value="PAS"/>
    <property type="match status" value="2"/>
</dbReference>
<name>A0A1G9TQ67_9BACT</name>
<evidence type="ECO:0000313" key="10">
    <source>
        <dbReference type="EMBL" id="SDM49688.1"/>
    </source>
</evidence>
<dbReference type="Gene3D" id="1.10.287.130">
    <property type="match status" value="1"/>
</dbReference>
<keyword evidence="11" id="KW-1185">Reference proteome</keyword>
<evidence type="ECO:0000313" key="11">
    <source>
        <dbReference type="Proteomes" id="UP000198510"/>
    </source>
</evidence>